<dbReference type="GO" id="GO:0016787">
    <property type="term" value="F:hydrolase activity"/>
    <property type="evidence" value="ECO:0007669"/>
    <property type="project" value="UniProtKB-KW"/>
</dbReference>
<dbReference type="RefSeq" id="WP_080530581.1">
    <property type="nucleotide sequence ID" value="NZ_CP012331.1"/>
</dbReference>
<organism evidence="2 3">
    <name type="scientific">Alloalcanivorax xenomutans</name>
    <dbReference type="NCBI Taxonomy" id="1094342"/>
    <lineage>
        <taxon>Bacteria</taxon>
        <taxon>Pseudomonadati</taxon>
        <taxon>Pseudomonadota</taxon>
        <taxon>Gammaproteobacteria</taxon>
        <taxon>Oceanospirillales</taxon>
        <taxon>Alcanivoracaceae</taxon>
        <taxon>Alloalcanivorax</taxon>
    </lineage>
</organism>
<gene>
    <name evidence="2" type="ORF">LZG35_09955</name>
</gene>
<dbReference type="Proteomes" id="UP001107961">
    <property type="component" value="Unassembled WGS sequence"/>
</dbReference>
<proteinExistence type="predicted"/>
<protein>
    <submittedName>
        <fullName evidence="2">Dienelactone hydrolase family protein</fullName>
    </submittedName>
</protein>
<dbReference type="KEGG" id="axe:P40_05420"/>
<dbReference type="Gene3D" id="3.40.50.1820">
    <property type="entry name" value="alpha/beta hydrolase"/>
    <property type="match status" value="1"/>
</dbReference>
<name>A0A9Q3W578_9GAMM</name>
<dbReference type="EMBL" id="JAJVKT010000010">
    <property type="protein sequence ID" value="MCE7508960.1"/>
    <property type="molecule type" value="Genomic_DNA"/>
</dbReference>
<comment type="caution">
    <text evidence="2">The sequence shown here is derived from an EMBL/GenBank/DDBJ whole genome shotgun (WGS) entry which is preliminary data.</text>
</comment>
<accession>A0A9Q3W578</accession>
<dbReference type="InterPro" id="IPR029058">
    <property type="entry name" value="AB_hydrolase_fold"/>
</dbReference>
<dbReference type="InterPro" id="IPR050261">
    <property type="entry name" value="FrsA_esterase"/>
</dbReference>
<sequence>MSEVEVRTVSYEVNRAPFEGRLLYPAEGKPDRALLMAPNFYGVSDAAEKLARERVGERNVILVLDPYGVEVRPASAGEAAEAMGAIRNDNAALRARLRAALAVLREEAGKLGVAEDRVAVFGFCFGGACALELARDGAHIRAAASFHGLLETPEPEQSGPIRGPVLVMNGADDPMVSAEAIAAFKVEMDNAGADWTFINYGGAVHSFTDPNASNPGTSEYNAKVARRAFAAMDDLFDEVFTD</sequence>
<dbReference type="SUPFAM" id="SSF53474">
    <property type="entry name" value="alpha/beta-Hydrolases"/>
    <property type="match status" value="1"/>
</dbReference>
<evidence type="ECO:0000313" key="2">
    <source>
        <dbReference type="EMBL" id="MCE7508960.1"/>
    </source>
</evidence>
<dbReference type="PANTHER" id="PTHR22946">
    <property type="entry name" value="DIENELACTONE HYDROLASE DOMAIN-CONTAINING PROTEIN-RELATED"/>
    <property type="match status" value="1"/>
</dbReference>
<keyword evidence="3" id="KW-1185">Reference proteome</keyword>
<evidence type="ECO:0000313" key="3">
    <source>
        <dbReference type="Proteomes" id="UP001107961"/>
    </source>
</evidence>
<keyword evidence="2" id="KW-0378">Hydrolase</keyword>
<dbReference type="InterPro" id="IPR002925">
    <property type="entry name" value="Dienelactn_hydro"/>
</dbReference>
<evidence type="ECO:0000259" key="1">
    <source>
        <dbReference type="Pfam" id="PF01738"/>
    </source>
</evidence>
<dbReference type="Pfam" id="PF01738">
    <property type="entry name" value="DLH"/>
    <property type="match status" value="1"/>
</dbReference>
<dbReference type="AlphaFoldDB" id="A0A9Q3W578"/>
<reference evidence="2" key="1">
    <citation type="submission" date="2022-01" db="EMBL/GenBank/DDBJ databases">
        <authorList>
            <person name="Karlyshev A.V."/>
            <person name="Jaspars M."/>
        </authorList>
    </citation>
    <scope>NUCLEOTIDE SEQUENCE</scope>
    <source>
        <strain evidence="2">AGSA3-2</strain>
    </source>
</reference>
<dbReference type="PANTHER" id="PTHR22946:SF4">
    <property type="entry name" value="ESTERASE FRSA"/>
    <property type="match status" value="1"/>
</dbReference>
<feature type="domain" description="Dienelactone hydrolase" evidence="1">
    <location>
        <begin position="19"/>
        <end position="239"/>
    </location>
</feature>